<dbReference type="OMA" id="WACEYDS"/>
<dbReference type="InterPro" id="IPR036770">
    <property type="entry name" value="Ankyrin_rpt-contain_sf"/>
</dbReference>
<dbReference type="GeneID" id="5982591"/>
<keyword evidence="2 3" id="KW-0040">ANK repeat</keyword>
<evidence type="ECO:0000256" key="1">
    <source>
        <dbReference type="ARBA" id="ARBA00022737"/>
    </source>
</evidence>
<dbReference type="Proteomes" id="UP000001055">
    <property type="component" value="Unassembled WGS sequence"/>
</dbReference>
<reference evidence="6" key="1">
    <citation type="journal article" date="2007" name="Plant Cell">
        <title>Dothideomycete-plant interactions illuminated by genome sequencing and EST analysis of the wheat pathogen Stagonospora nodorum.</title>
        <authorList>
            <person name="Hane J.K."/>
            <person name="Lowe R.G."/>
            <person name="Solomon P.S."/>
            <person name="Tan K.C."/>
            <person name="Schoch C.L."/>
            <person name="Spatafora J.W."/>
            <person name="Crous P.W."/>
            <person name="Kodira C."/>
            <person name="Birren B.W."/>
            <person name="Galagan J.E."/>
            <person name="Torriani S.F."/>
            <person name="McDonald B.A."/>
            <person name="Oliver R.P."/>
        </authorList>
    </citation>
    <scope>NUCLEOTIDE SEQUENCE [LARGE SCALE GENOMIC DNA]</scope>
    <source>
        <strain evidence="6">SN15 / ATCC MYA-4574 / FGSC 10173</strain>
    </source>
</reference>
<dbReference type="PROSITE" id="PS50088">
    <property type="entry name" value="ANK_REPEAT"/>
    <property type="match status" value="3"/>
</dbReference>
<keyword evidence="1" id="KW-0677">Repeat</keyword>
<dbReference type="Gene3D" id="2.60.120.920">
    <property type="match status" value="1"/>
</dbReference>
<dbReference type="Pfam" id="PF12796">
    <property type="entry name" value="Ank_2"/>
    <property type="match status" value="2"/>
</dbReference>
<feature type="repeat" description="ANK" evidence="3">
    <location>
        <begin position="61"/>
        <end position="93"/>
    </location>
</feature>
<protein>
    <recommendedName>
        <fullName evidence="4">B30.2/SPRY domain-containing protein</fullName>
    </recommendedName>
</protein>
<dbReference type="PANTHER" id="PTHR24173">
    <property type="entry name" value="ANKYRIN REPEAT CONTAINING"/>
    <property type="match status" value="1"/>
</dbReference>
<evidence type="ECO:0000259" key="4">
    <source>
        <dbReference type="PROSITE" id="PS50188"/>
    </source>
</evidence>
<organism evidence="5 6">
    <name type="scientific">Phaeosphaeria nodorum (strain SN15 / ATCC MYA-4574 / FGSC 10173)</name>
    <name type="common">Glume blotch fungus</name>
    <name type="synonym">Parastagonospora nodorum</name>
    <dbReference type="NCBI Taxonomy" id="321614"/>
    <lineage>
        <taxon>Eukaryota</taxon>
        <taxon>Fungi</taxon>
        <taxon>Dikarya</taxon>
        <taxon>Ascomycota</taxon>
        <taxon>Pezizomycotina</taxon>
        <taxon>Dothideomycetes</taxon>
        <taxon>Pleosporomycetidae</taxon>
        <taxon>Pleosporales</taxon>
        <taxon>Pleosporineae</taxon>
        <taxon>Phaeosphaeriaceae</taxon>
        <taxon>Parastagonospora</taxon>
    </lineage>
</organism>
<dbReference type="VEuPathDB" id="FungiDB:JI435_309350"/>
<dbReference type="RefSeq" id="XP_001805662.1">
    <property type="nucleotide sequence ID" value="XM_001805610.1"/>
</dbReference>
<feature type="repeat" description="ANK" evidence="3">
    <location>
        <begin position="270"/>
        <end position="293"/>
    </location>
</feature>
<evidence type="ECO:0000256" key="2">
    <source>
        <dbReference type="ARBA" id="ARBA00023043"/>
    </source>
</evidence>
<dbReference type="InterPro" id="IPR013320">
    <property type="entry name" value="ConA-like_dom_sf"/>
</dbReference>
<dbReference type="KEGG" id="pno:SNOG_15516"/>
<dbReference type="EMBL" id="CH445362">
    <property type="protein sequence ID" value="EAT77181.1"/>
    <property type="molecule type" value="Genomic_DNA"/>
</dbReference>
<dbReference type="eggNOG" id="KOG1477">
    <property type="taxonomic scope" value="Eukaryota"/>
</dbReference>
<dbReference type="SMART" id="SM00248">
    <property type="entry name" value="ANK"/>
    <property type="match status" value="6"/>
</dbReference>
<feature type="repeat" description="ANK" evidence="3">
    <location>
        <begin position="134"/>
        <end position="157"/>
    </location>
</feature>
<dbReference type="PROSITE" id="PS50297">
    <property type="entry name" value="ANK_REP_REGION"/>
    <property type="match status" value="3"/>
</dbReference>
<dbReference type="InParanoid" id="Q0TYH2"/>
<evidence type="ECO:0000313" key="6">
    <source>
        <dbReference type="Proteomes" id="UP000001055"/>
    </source>
</evidence>
<dbReference type="SMART" id="SM00449">
    <property type="entry name" value="SPRY"/>
    <property type="match status" value="1"/>
</dbReference>
<dbReference type="PROSITE" id="PS50188">
    <property type="entry name" value="B302_SPRY"/>
    <property type="match status" value="1"/>
</dbReference>
<evidence type="ECO:0000256" key="3">
    <source>
        <dbReference type="PROSITE-ProRule" id="PRU00023"/>
    </source>
</evidence>
<dbReference type="Gene3D" id="1.25.40.20">
    <property type="entry name" value="Ankyrin repeat-containing domain"/>
    <property type="match status" value="2"/>
</dbReference>
<name>Q0TYH2_PHANO</name>
<dbReference type="InterPro" id="IPR003877">
    <property type="entry name" value="SPRY_dom"/>
</dbReference>
<dbReference type="InterPro" id="IPR043136">
    <property type="entry name" value="B30.2/SPRY_sf"/>
</dbReference>
<dbReference type="InterPro" id="IPR001870">
    <property type="entry name" value="B30.2/SPRY"/>
</dbReference>
<dbReference type="InterPro" id="IPR002110">
    <property type="entry name" value="Ankyrin_rpt"/>
</dbReference>
<sequence>MQRNKVCGKEADHADSNSEYRLKAESETAAAERKALVAQKREIFIEFAKKSLKSPLNRDKSGRTYLHHAIRYTNIETIERLLSIGYKLETKDSVGHTALLFAIWVGQRTVALKLLEGFPNLSGLAASTSVKSERGTTPLMLAAAQGYIDIVRILAERQPLGPREEQETCREDDEAIVQEKPLDMPLTKRRFQGRLWTLSRGMSMLLYNNRSVSSLVPSILDRWPHILNQPDALFGQTPLSRACETGLESVVDLLLGIEEVDVNKPASGWGDRTPLHLAAANDHLGIVQRLLNHPKTLVNKRDSSGESAIDKASQEGEASILQALLVHHQTSSERRLEFVSSICTSGTYNLQGIVPNILEYIEDATITNEKLIQLIDLSEDMRSSVPYKAFVERAFSRDTWKVMDHPYHPVVRIGRSDLVKRLKDYGRETTDLDEDGWSCIEYAKTYCLENVQDDILDLVQLPPTKSGRPKKPEFNTPNTLHYPELADSIERAFQYSFAKYHSDVTVTKHEDNFTHASIRSEHCTPPLSESTKHFYFEVTVLNEPVSKILGLGFCNKRYPTGGMPGWYRSSWGYHGDDGAIFLNNANSDFSYYKKESPSDDFGAKGEFGANDIVGVGLNLETGKGFVTLNGNLRDVGDMFEGEKFNDRKMYPCVGIDTTDEGVGLRFVINFGESADHPFKFKGPYP</sequence>
<proteinExistence type="predicted"/>
<dbReference type="CDD" id="cd12885">
    <property type="entry name" value="SPRY_RanBP_like"/>
    <property type="match status" value="1"/>
</dbReference>
<dbReference type="eggNOG" id="KOG0504">
    <property type="taxonomic scope" value="Eukaryota"/>
</dbReference>
<dbReference type="AlphaFoldDB" id="Q0TYH2"/>
<dbReference type="SUPFAM" id="SSF48403">
    <property type="entry name" value="Ankyrin repeat"/>
    <property type="match status" value="1"/>
</dbReference>
<evidence type="ECO:0000313" key="5">
    <source>
        <dbReference type="EMBL" id="EAT77181.1"/>
    </source>
</evidence>
<dbReference type="PANTHER" id="PTHR24173:SF74">
    <property type="entry name" value="ANKYRIN REPEAT DOMAIN-CONTAINING PROTEIN 16"/>
    <property type="match status" value="1"/>
</dbReference>
<dbReference type="SUPFAM" id="SSF49899">
    <property type="entry name" value="Concanavalin A-like lectins/glucanases"/>
    <property type="match status" value="1"/>
</dbReference>
<feature type="domain" description="B30.2/SPRY" evidence="4">
    <location>
        <begin position="454"/>
        <end position="675"/>
    </location>
</feature>
<dbReference type="InterPro" id="IPR044736">
    <property type="entry name" value="Gid1/RanBPM/SPLA_SPRY"/>
</dbReference>
<dbReference type="HOGENOM" id="CLU_441482_0_0_1"/>
<accession>Q0TYH2</accession>
<dbReference type="Pfam" id="PF00023">
    <property type="entry name" value="Ank"/>
    <property type="match status" value="1"/>
</dbReference>
<dbReference type="Pfam" id="PF00622">
    <property type="entry name" value="SPRY"/>
    <property type="match status" value="1"/>
</dbReference>
<gene>
    <name evidence="5" type="ORF">SNOG_15516</name>
</gene>